<sequence length="467" mass="48256">MLDDGGGSSGQISGTTNWTAQNVRQMWELLANQQTDTHWQHVSGWRKTSELSSLHLWRLKQYRENLIEAWPPERSEASKAYVARLDYLVETVQGVYDTAAANQQTLTGVTQAIWESRRDLEEIHRQYLAKEQAKQQYDAAVTANNGRPPAGQQPTTQSDLEDLNWRARSIMYGLSSELATGQVQLRKPPVYKTPGGSRDETGSENGSGSSGVMGGSSAPVLPPVVPMPSGGGTSYTPPPTPPIQTVVPTTPPPNIGPILGGTGPIAPPAVPPTPPSVIPPPPPNIGPGLPPHPIPPTLPPGAKPPGLPPGAKPPGLPSGYPTTSTLPPGMNKSAPGPNSGLGPRAMPPGGMIGGTPGAGLSQPASGTGAARRINPVGGVIGGNGGGATGLGGAGQRGASGLTRTSIGSGQFGVGSGARPSTQSRDEEAARQWDPDNPWETDEGVAPVMLPSRDNGRIDPGPAIGYKR</sequence>
<evidence type="ECO:0000313" key="3">
    <source>
        <dbReference type="Proteomes" id="UP000621500"/>
    </source>
</evidence>
<accession>A0ABQ4EPQ1</accession>
<dbReference type="EMBL" id="BONX01000020">
    <property type="protein sequence ID" value="GIG96643.1"/>
    <property type="molecule type" value="Genomic_DNA"/>
</dbReference>
<evidence type="ECO:0000256" key="1">
    <source>
        <dbReference type="SAM" id="MobiDB-lite"/>
    </source>
</evidence>
<organism evidence="2 3">
    <name type="scientific">Plantactinospora mayteni</name>
    <dbReference type="NCBI Taxonomy" id="566021"/>
    <lineage>
        <taxon>Bacteria</taxon>
        <taxon>Bacillati</taxon>
        <taxon>Actinomycetota</taxon>
        <taxon>Actinomycetes</taxon>
        <taxon>Micromonosporales</taxon>
        <taxon>Micromonosporaceae</taxon>
        <taxon>Plantactinospora</taxon>
    </lineage>
</organism>
<evidence type="ECO:0008006" key="4">
    <source>
        <dbReference type="Google" id="ProtNLM"/>
    </source>
</evidence>
<evidence type="ECO:0000313" key="2">
    <source>
        <dbReference type="EMBL" id="GIG96643.1"/>
    </source>
</evidence>
<gene>
    <name evidence="2" type="ORF">Pma05_32160</name>
</gene>
<keyword evidence="3" id="KW-1185">Reference proteome</keyword>
<feature type="region of interest" description="Disordered" evidence="1">
    <location>
        <begin position="391"/>
        <end position="467"/>
    </location>
</feature>
<name>A0ABQ4EPQ1_9ACTN</name>
<comment type="caution">
    <text evidence="2">The sequence shown here is derived from an EMBL/GenBank/DDBJ whole genome shotgun (WGS) entry which is preliminary data.</text>
</comment>
<feature type="compositionally biased region" description="Pro residues" evidence="1">
    <location>
        <begin position="265"/>
        <end position="316"/>
    </location>
</feature>
<feature type="region of interest" description="Disordered" evidence="1">
    <location>
        <begin position="183"/>
        <end position="241"/>
    </location>
</feature>
<protein>
    <recommendedName>
        <fullName evidence="4">PPE family domain-containing protein</fullName>
    </recommendedName>
</protein>
<dbReference type="Proteomes" id="UP000621500">
    <property type="component" value="Unassembled WGS sequence"/>
</dbReference>
<feature type="region of interest" description="Disordered" evidence="1">
    <location>
        <begin position="259"/>
        <end position="372"/>
    </location>
</feature>
<feature type="compositionally biased region" description="Basic and acidic residues" evidence="1">
    <location>
        <begin position="423"/>
        <end position="433"/>
    </location>
</feature>
<reference evidence="2 3" key="1">
    <citation type="submission" date="2021-01" db="EMBL/GenBank/DDBJ databases">
        <title>Whole genome shotgun sequence of Plantactinospora mayteni NBRC 109088.</title>
        <authorList>
            <person name="Komaki H."/>
            <person name="Tamura T."/>
        </authorList>
    </citation>
    <scope>NUCLEOTIDE SEQUENCE [LARGE SCALE GENOMIC DNA]</scope>
    <source>
        <strain evidence="2 3">NBRC 109088</strain>
    </source>
</reference>
<dbReference type="PRINTS" id="PR01217">
    <property type="entry name" value="PRICHEXTENSN"/>
</dbReference>
<proteinExistence type="predicted"/>
<dbReference type="RefSeq" id="WP_203858189.1">
    <property type="nucleotide sequence ID" value="NZ_BAAAZQ010000024.1"/>
</dbReference>